<reference evidence="10" key="1">
    <citation type="submission" date="2016-11" db="EMBL/GenBank/DDBJ databases">
        <title>Complete Genome Sequence of alachlor-degrading Sphingomonas sp. strain JJ-A5.</title>
        <authorList>
            <person name="Lee H."/>
            <person name="Ka J.-O."/>
        </authorList>
    </citation>
    <scope>NUCLEOTIDE SEQUENCE [LARGE SCALE GENOMIC DNA]</scope>
    <source>
        <strain evidence="10">JJ-A5</strain>
    </source>
</reference>
<name>A0A1L3ZV08_9SPHN</name>
<feature type="transmembrane region" description="Helical" evidence="7">
    <location>
        <begin position="159"/>
        <end position="187"/>
    </location>
</feature>
<accession>A0A1L3ZV08</accession>
<evidence type="ECO:0000256" key="3">
    <source>
        <dbReference type="ARBA" id="ARBA00022475"/>
    </source>
</evidence>
<dbReference type="PANTHER" id="PTHR23513">
    <property type="entry name" value="INTEGRAL MEMBRANE EFFLUX PROTEIN-RELATED"/>
    <property type="match status" value="1"/>
</dbReference>
<dbReference type="STRING" id="1921510.BSL82_09255"/>
<feature type="transmembrane region" description="Helical" evidence="7">
    <location>
        <begin position="310"/>
        <end position="330"/>
    </location>
</feature>
<dbReference type="Proteomes" id="UP000182063">
    <property type="component" value="Chromosome"/>
</dbReference>
<keyword evidence="2" id="KW-0813">Transport</keyword>
<comment type="subcellular location">
    <subcellularLocation>
        <location evidence="1">Cell membrane</location>
        <topology evidence="1">Multi-pass membrane protein</topology>
    </subcellularLocation>
</comment>
<dbReference type="InterPro" id="IPR020846">
    <property type="entry name" value="MFS_dom"/>
</dbReference>
<evidence type="ECO:0000256" key="1">
    <source>
        <dbReference type="ARBA" id="ARBA00004651"/>
    </source>
</evidence>
<feature type="transmembrane region" description="Helical" evidence="7">
    <location>
        <begin position="373"/>
        <end position="391"/>
    </location>
</feature>
<keyword evidence="6 7" id="KW-0472">Membrane</keyword>
<feature type="transmembrane region" description="Helical" evidence="7">
    <location>
        <begin position="342"/>
        <end position="361"/>
    </location>
</feature>
<dbReference type="CDD" id="cd06173">
    <property type="entry name" value="MFS_MefA_like"/>
    <property type="match status" value="1"/>
</dbReference>
<evidence type="ECO:0000313" key="10">
    <source>
        <dbReference type="Proteomes" id="UP000182063"/>
    </source>
</evidence>
<dbReference type="PROSITE" id="PS50850">
    <property type="entry name" value="MFS"/>
    <property type="match status" value="1"/>
</dbReference>
<feature type="domain" description="Major facilitator superfamily (MFS) profile" evidence="8">
    <location>
        <begin position="1"/>
        <end position="396"/>
    </location>
</feature>
<proteinExistence type="predicted"/>
<evidence type="ECO:0000256" key="4">
    <source>
        <dbReference type="ARBA" id="ARBA00022692"/>
    </source>
</evidence>
<keyword evidence="4 7" id="KW-0812">Transmembrane</keyword>
<dbReference type="SUPFAM" id="SSF103473">
    <property type="entry name" value="MFS general substrate transporter"/>
    <property type="match status" value="1"/>
</dbReference>
<organism evidence="9 10">
    <name type="scientific">Tardibacter chloracetimidivorans</name>
    <dbReference type="NCBI Taxonomy" id="1921510"/>
    <lineage>
        <taxon>Bacteria</taxon>
        <taxon>Pseudomonadati</taxon>
        <taxon>Pseudomonadota</taxon>
        <taxon>Alphaproteobacteria</taxon>
        <taxon>Sphingomonadales</taxon>
        <taxon>Sphingomonadaceae</taxon>
        <taxon>Tardibacter</taxon>
    </lineage>
</organism>
<evidence type="ECO:0000256" key="6">
    <source>
        <dbReference type="ARBA" id="ARBA00023136"/>
    </source>
</evidence>
<evidence type="ECO:0000256" key="5">
    <source>
        <dbReference type="ARBA" id="ARBA00022989"/>
    </source>
</evidence>
<evidence type="ECO:0000313" key="9">
    <source>
        <dbReference type="EMBL" id="API59472.1"/>
    </source>
</evidence>
<dbReference type="PANTHER" id="PTHR23513:SF11">
    <property type="entry name" value="STAPHYLOFERRIN A TRANSPORTER"/>
    <property type="match status" value="1"/>
</dbReference>
<dbReference type="AlphaFoldDB" id="A0A1L3ZV08"/>
<evidence type="ECO:0000256" key="2">
    <source>
        <dbReference type="ARBA" id="ARBA00022448"/>
    </source>
</evidence>
<dbReference type="EMBL" id="CP018221">
    <property type="protein sequence ID" value="API59472.1"/>
    <property type="molecule type" value="Genomic_DNA"/>
</dbReference>
<feature type="transmembrane region" description="Helical" evidence="7">
    <location>
        <begin position="75"/>
        <end position="96"/>
    </location>
</feature>
<dbReference type="Pfam" id="PF05977">
    <property type="entry name" value="MFS_3"/>
    <property type="match status" value="1"/>
</dbReference>
<evidence type="ECO:0000259" key="8">
    <source>
        <dbReference type="PROSITE" id="PS50850"/>
    </source>
</evidence>
<feature type="transmembrane region" description="Helical" evidence="7">
    <location>
        <begin position="254"/>
        <end position="273"/>
    </location>
</feature>
<dbReference type="GO" id="GO:0005886">
    <property type="term" value="C:plasma membrane"/>
    <property type="evidence" value="ECO:0007669"/>
    <property type="project" value="UniProtKB-SubCell"/>
</dbReference>
<sequence>MLAPLRVAVFRRTWSASLFSNFGLLVQGVGAAWAMTELTSAADMVALVQTASVLPLMLFAMFAGAIADTYDRRKVAMTGILIGLAGAVGLTLSASVGVLTPWLILAFTFTIGCSVALFGPAWQASVAEQVPPAHLGEAVALNSISYNVARSFGPAIGGFIVAAAGATAAFLVNAIFFLPMIVALLLWRRVQEPSRLPPEKLMRAIISGGRYVLHSPSIRPIIVRSIISSLAGSVLLALMPLIARDLLGGDARLFGLMLGCYGIGAVIGAFCVSPLRSRPGAEASVTGGVVLLGLASFVVAFSASPWLTGLALMAAGGAWMVSVTIFNIGVQTMSPRWVAGRVLAAFQTAVAGGLAVGSWIWGQAAETWGVSEAITVAAGATLLAAFVGRWLKLADFSPAEEAGLDLADPEVELDITGRSGPIVIEIEYRVPRDRARAFYGVMQDLQLSRQRNGAYGWALARDLSDPELWIERFHFPTWTDFLRHRNRPTSAERELQERIKAFHSGSGPIQIRRMLERPFGSVRWRDDVKDSRVPVVMPVAGGAAP</sequence>
<protein>
    <submittedName>
        <fullName evidence="9">MFS transporter</fullName>
    </submittedName>
</protein>
<feature type="transmembrane region" description="Helical" evidence="7">
    <location>
        <begin position="221"/>
        <end position="242"/>
    </location>
</feature>
<dbReference type="GO" id="GO:0022857">
    <property type="term" value="F:transmembrane transporter activity"/>
    <property type="evidence" value="ECO:0007669"/>
    <property type="project" value="InterPro"/>
</dbReference>
<dbReference type="Gene3D" id="1.20.1250.20">
    <property type="entry name" value="MFS general substrate transporter like domains"/>
    <property type="match status" value="1"/>
</dbReference>
<dbReference type="InterPro" id="IPR036259">
    <property type="entry name" value="MFS_trans_sf"/>
</dbReference>
<feature type="transmembrane region" description="Helical" evidence="7">
    <location>
        <begin position="285"/>
        <end position="304"/>
    </location>
</feature>
<dbReference type="InterPro" id="IPR010290">
    <property type="entry name" value="TM_effector"/>
</dbReference>
<gene>
    <name evidence="9" type="ORF">BSL82_09255</name>
</gene>
<keyword evidence="3" id="KW-1003">Cell membrane</keyword>
<evidence type="ECO:0000256" key="7">
    <source>
        <dbReference type="SAM" id="Phobius"/>
    </source>
</evidence>
<feature type="transmembrane region" description="Helical" evidence="7">
    <location>
        <begin position="44"/>
        <end position="63"/>
    </location>
</feature>
<dbReference type="KEGG" id="sphj:BSL82_09255"/>
<keyword evidence="10" id="KW-1185">Reference proteome</keyword>
<dbReference type="OrthoDB" id="9809918at2"/>
<keyword evidence="5 7" id="KW-1133">Transmembrane helix</keyword>